<gene>
    <name evidence="9" type="ORF">NUH88_15225</name>
</gene>
<accession>A0A9J7AQ77</accession>
<feature type="transmembrane region" description="Helical" evidence="8">
    <location>
        <begin position="163"/>
        <end position="182"/>
    </location>
</feature>
<dbReference type="Proteomes" id="UP001060336">
    <property type="component" value="Chromosome"/>
</dbReference>
<keyword evidence="3" id="KW-0813">Transport</keyword>
<evidence type="ECO:0000256" key="1">
    <source>
        <dbReference type="ARBA" id="ARBA00004651"/>
    </source>
</evidence>
<evidence type="ECO:0000256" key="4">
    <source>
        <dbReference type="ARBA" id="ARBA00022475"/>
    </source>
</evidence>
<evidence type="ECO:0000256" key="5">
    <source>
        <dbReference type="ARBA" id="ARBA00022692"/>
    </source>
</evidence>
<evidence type="ECO:0000313" key="10">
    <source>
        <dbReference type="Proteomes" id="UP001060336"/>
    </source>
</evidence>
<protein>
    <submittedName>
        <fullName evidence="9">AzlC family ABC transporter permease</fullName>
    </submittedName>
</protein>
<keyword evidence="6 8" id="KW-1133">Transmembrane helix</keyword>
<dbReference type="KEGG" id="naci:NUH88_15225"/>
<proteinExistence type="inferred from homology"/>
<dbReference type="GO" id="GO:0005886">
    <property type="term" value="C:plasma membrane"/>
    <property type="evidence" value="ECO:0007669"/>
    <property type="project" value="UniProtKB-SubCell"/>
</dbReference>
<keyword evidence="5 8" id="KW-0812">Transmembrane</keyword>
<dbReference type="RefSeq" id="WP_257767255.1">
    <property type="nucleotide sequence ID" value="NZ_CP102480.1"/>
</dbReference>
<evidence type="ECO:0000256" key="3">
    <source>
        <dbReference type="ARBA" id="ARBA00022448"/>
    </source>
</evidence>
<keyword evidence="4" id="KW-1003">Cell membrane</keyword>
<evidence type="ECO:0000256" key="7">
    <source>
        <dbReference type="ARBA" id="ARBA00023136"/>
    </source>
</evidence>
<comment type="subcellular location">
    <subcellularLocation>
        <location evidence="1">Cell membrane</location>
        <topology evidence="1">Multi-pass membrane protein</topology>
    </subcellularLocation>
</comment>
<keyword evidence="10" id="KW-1185">Reference proteome</keyword>
<name>A0A9J7AQ77_9PROT</name>
<dbReference type="PANTHER" id="PTHR34979:SF1">
    <property type="entry name" value="INNER MEMBRANE PROTEIN YGAZ"/>
    <property type="match status" value="1"/>
</dbReference>
<feature type="transmembrane region" description="Helical" evidence="8">
    <location>
        <begin position="42"/>
        <end position="62"/>
    </location>
</feature>
<evidence type="ECO:0000256" key="2">
    <source>
        <dbReference type="ARBA" id="ARBA00010735"/>
    </source>
</evidence>
<feature type="transmembrane region" description="Helical" evidence="8">
    <location>
        <begin position="16"/>
        <end position="35"/>
    </location>
</feature>
<feature type="transmembrane region" description="Helical" evidence="8">
    <location>
        <begin position="130"/>
        <end position="151"/>
    </location>
</feature>
<sequence>METTFTPAGLRRGMALIWHVAISGFFFAVAVGVVARDAGMSWLEAVVMSGVVFAGASQIAIIDLWQSPLPLLVIALTTLGVNSRMLLMGASMREWFRPLKQRTIWASFFFLTDINWAMAIGERRKGETDAALLMGSGMLLWCTWVTGTAIGHAIGGAALDPKALAFDVLVPAFFVIMIKPIWTGRKQLLPWATAAIGAILADSFIPGNAHVIVGGVAGSLVGGLIRDR</sequence>
<keyword evidence="7 8" id="KW-0472">Membrane</keyword>
<organism evidence="9 10">
    <name type="scientific">Nisaea acidiphila</name>
    <dbReference type="NCBI Taxonomy" id="1862145"/>
    <lineage>
        <taxon>Bacteria</taxon>
        <taxon>Pseudomonadati</taxon>
        <taxon>Pseudomonadota</taxon>
        <taxon>Alphaproteobacteria</taxon>
        <taxon>Rhodospirillales</taxon>
        <taxon>Thalassobaculaceae</taxon>
        <taxon>Nisaea</taxon>
    </lineage>
</organism>
<dbReference type="GO" id="GO:1903785">
    <property type="term" value="P:L-valine transmembrane transport"/>
    <property type="evidence" value="ECO:0007669"/>
    <property type="project" value="TreeGrafter"/>
</dbReference>
<dbReference type="EMBL" id="CP102480">
    <property type="protein sequence ID" value="UUX48753.1"/>
    <property type="molecule type" value="Genomic_DNA"/>
</dbReference>
<dbReference type="InterPro" id="IPR011606">
    <property type="entry name" value="Brnchd-chn_aa_trnsp_permease"/>
</dbReference>
<reference evidence="9" key="1">
    <citation type="submission" date="2022-08" db="EMBL/GenBank/DDBJ databases">
        <title>Nisaea acidiphila sp. nov., isolated from a marine algal debris and emended description of the genus Nisaea Urios et al. 2008.</title>
        <authorList>
            <person name="Kwon K."/>
        </authorList>
    </citation>
    <scope>NUCLEOTIDE SEQUENCE</scope>
    <source>
        <strain evidence="9">MEBiC11861</strain>
    </source>
</reference>
<dbReference type="PANTHER" id="PTHR34979">
    <property type="entry name" value="INNER MEMBRANE PROTEIN YGAZ"/>
    <property type="match status" value="1"/>
</dbReference>
<evidence type="ECO:0000256" key="6">
    <source>
        <dbReference type="ARBA" id="ARBA00022989"/>
    </source>
</evidence>
<evidence type="ECO:0000313" key="9">
    <source>
        <dbReference type="EMBL" id="UUX48753.1"/>
    </source>
</evidence>
<dbReference type="AlphaFoldDB" id="A0A9J7AQ77"/>
<dbReference type="Pfam" id="PF03591">
    <property type="entry name" value="AzlC"/>
    <property type="match status" value="1"/>
</dbReference>
<feature type="transmembrane region" description="Helical" evidence="8">
    <location>
        <begin position="194"/>
        <end position="225"/>
    </location>
</feature>
<evidence type="ECO:0000256" key="8">
    <source>
        <dbReference type="SAM" id="Phobius"/>
    </source>
</evidence>
<comment type="similarity">
    <text evidence="2">Belongs to the AzlC family.</text>
</comment>
<feature type="transmembrane region" description="Helical" evidence="8">
    <location>
        <begin position="99"/>
        <end position="118"/>
    </location>
</feature>
<feature type="transmembrane region" description="Helical" evidence="8">
    <location>
        <begin position="68"/>
        <end position="87"/>
    </location>
</feature>